<dbReference type="GO" id="GO:0008202">
    <property type="term" value="P:steroid metabolic process"/>
    <property type="evidence" value="ECO:0007669"/>
    <property type="project" value="UniProtKB-KW"/>
</dbReference>
<dbReference type="PANTHER" id="PTHR43180">
    <property type="entry name" value="3-OXOACYL-(ACYL-CARRIER-PROTEIN) REDUCTASE (AFU_ORTHOLOGUE AFUA_6G11210)"/>
    <property type="match status" value="1"/>
</dbReference>
<dbReference type="EMBL" id="WTYN01000003">
    <property type="protein sequence ID" value="MXO63798.1"/>
    <property type="molecule type" value="Genomic_DNA"/>
</dbReference>
<dbReference type="Pfam" id="PF13561">
    <property type="entry name" value="adh_short_C2"/>
    <property type="match status" value="1"/>
</dbReference>
<dbReference type="SUPFAM" id="SSF51735">
    <property type="entry name" value="NAD(P)-binding Rossmann-fold domains"/>
    <property type="match status" value="1"/>
</dbReference>
<dbReference type="PRINTS" id="PR00081">
    <property type="entry name" value="GDHRDH"/>
</dbReference>
<evidence type="ECO:0000256" key="3">
    <source>
        <dbReference type="ARBA" id="ARBA00023027"/>
    </source>
</evidence>
<accession>A0A844YL98</accession>
<evidence type="ECO:0000256" key="2">
    <source>
        <dbReference type="ARBA" id="ARBA00023002"/>
    </source>
</evidence>
<dbReference type="RefSeq" id="WP_160676704.1">
    <property type="nucleotide sequence ID" value="NZ_WTYN01000003.1"/>
</dbReference>
<dbReference type="Gene3D" id="3.40.50.720">
    <property type="entry name" value="NAD(P)-binding Rossmann-like Domain"/>
    <property type="match status" value="1"/>
</dbReference>
<evidence type="ECO:0000256" key="1">
    <source>
        <dbReference type="ARBA" id="ARBA00006484"/>
    </source>
</evidence>
<evidence type="ECO:0000256" key="4">
    <source>
        <dbReference type="ARBA" id="ARBA00023098"/>
    </source>
</evidence>
<keyword evidence="3" id="KW-0520">NAD</keyword>
<proteinExistence type="inferred from homology"/>
<keyword evidence="2" id="KW-0560">Oxidoreductase</keyword>
<dbReference type="PRINTS" id="PR00080">
    <property type="entry name" value="SDRFAMILY"/>
</dbReference>
<organism evidence="6 7">
    <name type="scientific">Qipengyuania oceanensis</name>
    <dbReference type="NCBI Taxonomy" id="1463597"/>
    <lineage>
        <taxon>Bacteria</taxon>
        <taxon>Pseudomonadati</taxon>
        <taxon>Pseudomonadota</taxon>
        <taxon>Alphaproteobacteria</taxon>
        <taxon>Sphingomonadales</taxon>
        <taxon>Erythrobacteraceae</taxon>
        <taxon>Qipengyuania</taxon>
    </lineage>
</organism>
<dbReference type="Proteomes" id="UP000445582">
    <property type="component" value="Unassembled WGS sequence"/>
</dbReference>
<dbReference type="InterPro" id="IPR002347">
    <property type="entry name" value="SDR_fam"/>
</dbReference>
<dbReference type="FunFam" id="3.40.50.720:FF:000084">
    <property type="entry name" value="Short-chain dehydrogenase reductase"/>
    <property type="match status" value="1"/>
</dbReference>
<keyword evidence="5" id="KW-0753">Steroid metabolism</keyword>
<gene>
    <name evidence="6" type="ORF">GRI48_12330</name>
</gene>
<comment type="similarity">
    <text evidence="1">Belongs to the short-chain dehydrogenases/reductases (SDR) family.</text>
</comment>
<dbReference type="PANTHER" id="PTHR43180:SF28">
    <property type="entry name" value="NAD(P)-BINDING ROSSMANN-FOLD SUPERFAMILY PROTEIN"/>
    <property type="match status" value="1"/>
</dbReference>
<dbReference type="OrthoDB" id="7170719at2"/>
<reference evidence="6 7" key="1">
    <citation type="submission" date="2019-12" db="EMBL/GenBank/DDBJ databases">
        <title>Genomic-based taxomic classification of the family Erythrobacteraceae.</title>
        <authorList>
            <person name="Xu L."/>
        </authorList>
    </citation>
    <scope>NUCLEOTIDE SEQUENCE [LARGE SCALE GENOMIC DNA]</scope>
    <source>
        <strain evidence="6 7">MCCC 1A09965</strain>
    </source>
</reference>
<evidence type="ECO:0000256" key="5">
    <source>
        <dbReference type="ARBA" id="ARBA00023221"/>
    </source>
</evidence>
<evidence type="ECO:0000313" key="6">
    <source>
        <dbReference type="EMBL" id="MXO63798.1"/>
    </source>
</evidence>
<name>A0A844YL98_9SPHN</name>
<dbReference type="GO" id="GO:0016491">
    <property type="term" value="F:oxidoreductase activity"/>
    <property type="evidence" value="ECO:0007669"/>
    <property type="project" value="UniProtKB-KW"/>
</dbReference>
<keyword evidence="7" id="KW-1185">Reference proteome</keyword>
<dbReference type="InterPro" id="IPR036291">
    <property type="entry name" value="NAD(P)-bd_dom_sf"/>
</dbReference>
<evidence type="ECO:0000313" key="7">
    <source>
        <dbReference type="Proteomes" id="UP000445582"/>
    </source>
</evidence>
<dbReference type="AlphaFoldDB" id="A0A844YL98"/>
<comment type="caution">
    <text evidence="6">The sequence shown here is derived from an EMBL/GenBank/DDBJ whole genome shotgun (WGS) entry which is preliminary data.</text>
</comment>
<dbReference type="CDD" id="cd05233">
    <property type="entry name" value="SDR_c"/>
    <property type="match status" value="1"/>
</dbReference>
<protein>
    <submittedName>
        <fullName evidence="6">SDR family oxidoreductase</fullName>
    </submittedName>
</protein>
<sequence>MAQQQRFAGKTVVVTGAASGIGAEAARLFAREGAIVYAADIDENGGTALADESEGKIRFQKCDVCSTADIKALMDRAASETGGIDTVFNNAGAGGARAGMDEIEPEDWDRTMDLLLRSVAFGIRYAVPHMKGRPNASIVNTASVAACGPGYSPSAYAVAKGAVLHLTKSAAADLAKHSIRVNAIQPGFINTNIFTSSLGIPDELKEQAKAAIAQMSSNAQPVRRKGMPIDIAEAAAYLASDAGSFVNGTSLLVDGGLTIGPRHSWDDEEPGVYSALEAIEQQYKQAQEAGEA</sequence>
<keyword evidence="4" id="KW-0443">Lipid metabolism</keyword>